<dbReference type="EMBL" id="JAARXI010000006">
    <property type="protein sequence ID" value="MBC2117405.1"/>
    <property type="molecule type" value="Genomic_DNA"/>
</dbReference>
<evidence type="ECO:0000313" key="35">
    <source>
        <dbReference type="Proteomes" id="UP000544413"/>
    </source>
</evidence>
<evidence type="ECO:0000313" key="36">
    <source>
        <dbReference type="Proteomes" id="UP000546806"/>
    </source>
</evidence>
<comment type="similarity">
    <text evidence="8">Belongs to the binding-protein-dependent transport system permease family.</text>
</comment>
<keyword evidence="27" id="KW-1185">Reference proteome</keyword>
<evidence type="ECO:0000313" key="19">
    <source>
        <dbReference type="EMBL" id="MBC2003802.1"/>
    </source>
</evidence>
<evidence type="ECO:0000313" key="28">
    <source>
        <dbReference type="Proteomes" id="UP000529446"/>
    </source>
</evidence>
<evidence type="ECO:0000256" key="2">
    <source>
        <dbReference type="ARBA" id="ARBA00022448"/>
    </source>
</evidence>
<evidence type="ECO:0000313" key="38">
    <source>
        <dbReference type="Proteomes" id="UP000550367"/>
    </source>
</evidence>
<dbReference type="InterPro" id="IPR035906">
    <property type="entry name" value="MetI-like_sf"/>
</dbReference>
<dbReference type="GO" id="GO:0005886">
    <property type="term" value="C:plasma membrane"/>
    <property type="evidence" value="ECO:0007669"/>
    <property type="project" value="UniProtKB-SubCell"/>
</dbReference>
<dbReference type="Proteomes" id="UP000544413">
    <property type="component" value="Unassembled WGS sequence"/>
</dbReference>
<evidence type="ECO:0000313" key="37">
    <source>
        <dbReference type="Proteomes" id="UP000548082"/>
    </source>
</evidence>
<evidence type="ECO:0000313" key="14">
    <source>
        <dbReference type="EMBL" id="MBC1560920.1"/>
    </source>
</evidence>
<evidence type="ECO:0000313" key="25">
    <source>
        <dbReference type="EMBL" id="MBC2292272.1"/>
    </source>
</evidence>
<dbReference type="EMBL" id="JAARSH010000001">
    <property type="protein sequence ID" value="MBC1614640.1"/>
    <property type="molecule type" value="Genomic_DNA"/>
</dbReference>
<evidence type="ECO:0000256" key="5">
    <source>
        <dbReference type="ARBA" id="ARBA00022989"/>
    </source>
</evidence>
<evidence type="ECO:0000313" key="23">
    <source>
        <dbReference type="EMBL" id="MBC2242942.1"/>
    </source>
</evidence>
<evidence type="ECO:0000313" key="24">
    <source>
        <dbReference type="EMBL" id="MBC2283084.1"/>
    </source>
</evidence>
<evidence type="ECO:0000256" key="4">
    <source>
        <dbReference type="ARBA" id="ARBA00022692"/>
    </source>
</evidence>
<dbReference type="EMBL" id="JAASTX010000024">
    <property type="protein sequence ID" value="MBC1493036.1"/>
    <property type="molecule type" value="Genomic_DNA"/>
</dbReference>
<evidence type="ECO:0000313" key="21">
    <source>
        <dbReference type="EMBL" id="MBC2176225.1"/>
    </source>
</evidence>
<dbReference type="EMBL" id="JAARRU010000001">
    <property type="protein sequence ID" value="MBC1564682.1"/>
    <property type="molecule type" value="Genomic_DNA"/>
</dbReference>
<dbReference type="InterPro" id="IPR000515">
    <property type="entry name" value="MetI-like"/>
</dbReference>
<evidence type="ECO:0000313" key="15">
    <source>
        <dbReference type="EMBL" id="MBC1564682.1"/>
    </source>
</evidence>
<dbReference type="EMBL" id="JAARVG010000008">
    <property type="protein sequence ID" value="MBC1793738.1"/>
    <property type="molecule type" value="Genomic_DNA"/>
</dbReference>
<keyword evidence="7 8" id="KW-0472">Membrane</keyword>
<evidence type="ECO:0000313" key="39">
    <source>
        <dbReference type="Proteomes" id="UP000553016"/>
    </source>
</evidence>
<name>A0A099W5Z3_9LIST</name>
<keyword evidence="5 8" id="KW-1133">Transmembrane helix</keyword>
<dbReference type="EMBL" id="JAARZT010000005">
    <property type="protein sequence ID" value="MBC2292272.1"/>
    <property type="molecule type" value="Genomic_DNA"/>
</dbReference>
<evidence type="ECO:0000313" key="10">
    <source>
        <dbReference type="EMBL" id="KGL40397.1"/>
    </source>
</evidence>
<evidence type="ECO:0000313" key="29">
    <source>
        <dbReference type="Proteomes" id="UP000533953"/>
    </source>
</evidence>
<evidence type="ECO:0000313" key="42">
    <source>
        <dbReference type="Proteomes" id="UP000585696"/>
    </source>
</evidence>
<dbReference type="SUPFAM" id="SSF161098">
    <property type="entry name" value="MetI-like"/>
    <property type="match status" value="1"/>
</dbReference>
<dbReference type="Proteomes" id="UP000543379">
    <property type="component" value="Unassembled WGS sequence"/>
</dbReference>
<evidence type="ECO:0000313" key="13">
    <source>
        <dbReference type="EMBL" id="MBC1493036.1"/>
    </source>
</evidence>
<evidence type="ECO:0000313" key="31">
    <source>
        <dbReference type="Proteomes" id="UP000541735"/>
    </source>
</evidence>
<dbReference type="Proteomes" id="UP000529446">
    <property type="component" value="Unassembled WGS sequence"/>
</dbReference>
<dbReference type="GeneID" id="58717876"/>
<dbReference type="OrthoDB" id="9795403at2"/>
<dbReference type="EMBL" id="JNFA01000024">
    <property type="protein sequence ID" value="KGL40397.1"/>
    <property type="molecule type" value="Genomic_DNA"/>
</dbReference>
<reference evidence="28 29" key="2">
    <citation type="submission" date="2020-03" db="EMBL/GenBank/DDBJ databases">
        <title>Soil Listeria distribution.</title>
        <authorList>
            <person name="Liao J."/>
            <person name="Wiedmann M."/>
        </authorList>
    </citation>
    <scope>NUCLEOTIDE SEQUENCE [LARGE SCALE GENOMIC DNA]</scope>
    <source>
        <strain evidence="26 40">FSL L7-0039</strain>
        <strain evidence="25 33">FSL L7-0051</strain>
        <strain evidence="24 42">FSL L7-0054</strain>
        <strain evidence="22 39">FSL L7-0149</strain>
        <strain evidence="23 38">FSL L7-0153</strain>
        <strain evidence="21 31">FSL L7-0259</strain>
        <strain evidence="20 28">FSL L7-0360</strain>
        <strain evidence="19 36">FSL L7-0435</strain>
        <strain evidence="17 30">FSL L7-0978</strain>
        <strain evidence="18 37">FSL L7-0990</strain>
        <strain evidence="16 41">FSL L7-1299</strain>
        <strain evidence="14 32">FSL L7-1387</strain>
        <strain evidence="15 43">FSL L7-1427</strain>
        <strain evidence="13 29">FSL L7-1547</strain>
        <strain evidence="12 35">FSL L7-1658</strain>
        <strain evidence="11 34">FSL L7-1816</strain>
    </source>
</reference>
<dbReference type="eggNOG" id="COG4149">
    <property type="taxonomic scope" value="Bacteria"/>
</dbReference>
<evidence type="ECO:0000313" key="34">
    <source>
        <dbReference type="Proteomes" id="UP000543379"/>
    </source>
</evidence>
<evidence type="ECO:0000256" key="1">
    <source>
        <dbReference type="ARBA" id="ARBA00004651"/>
    </source>
</evidence>
<feature type="transmembrane region" description="Helical" evidence="8">
    <location>
        <begin position="6"/>
        <end position="31"/>
    </location>
</feature>
<keyword evidence="4 8" id="KW-0812">Transmembrane</keyword>
<evidence type="ECO:0000256" key="6">
    <source>
        <dbReference type="ARBA" id="ARBA00023016"/>
    </source>
</evidence>
<dbReference type="GO" id="GO:0055085">
    <property type="term" value="P:transmembrane transport"/>
    <property type="evidence" value="ECO:0007669"/>
    <property type="project" value="InterPro"/>
</dbReference>
<dbReference type="EMBL" id="JAARWW010000003">
    <property type="protein sequence ID" value="MBC2003802.1"/>
    <property type="molecule type" value="Genomic_DNA"/>
</dbReference>
<dbReference type="Proteomes" id="UP000585696">
    <property type="component" value="Unassembled WGS sequence"/>
</dbReference>
<comment type="subcellular location">
    <subcellularLocation>
        <location evidence="1 8">Cell membrane</location>
        <topology evidence="1 8">Multi-pass membrane protein</topology>
    </subcellularLocation>
</comment>
<dbReference type="EMBL" id="JAARZS010000003">
    <property type="protein sequence ID" value="MBC2283084.1"/>
    <property type="molecule type" value="Genomic_DNA"/>
</dbReference>
<dbReference type="Proteomes" id="UP000546806">
    <property type="component" value="Unassembled WGS sequence"/>
</dbReference>
<keyword evidence="3" id="KW-1003">Cell membrane</keyword>
<feature type="transmembrane region" description="Helical" evidence="8">
    <location>
        <begin position="80"/>
        <end position="102"/>
    </location>
</feature>
<dbReference type="Proteomes" id="UP000541735">
    <property type="component" value="Unassembled WGS sequence"/>
</dbReference>
<dbReference type="Proteomes" id="UP000539064">
    <property type="component" value="Unassembled WGS sequence"/>
</dbReference>
<dbReference type="EMBL" id="JAARRW010000001">
    <property type="protein sequence ID" value="MBC1560920.1"/>
    <property type="molecule type" value="Genomic_DNA"/>
</dbReference>
<dbReference type="EMBL" id="JAARPT010000001">
    <property type="protein sequence ID" value="MBC1400301.1"/>
    <property type="molecule type" value="Genomic_DNA"/>
</dbReference>
<proteinExistence type="inferred from homology"/>
<evidence type="ECO:0000313" key="33">
    <source>
        <dbReference type="Proteomes" id="UP000543005"/>
    </source>
</evidence>
<dbReference type="Proteomes" id="UP000548082">
    <property type="component" value="Unassembled WGS sequence"/>
</dbReference>
<evidence type="ECO:0000313" key="20">
    <source>
        <dbReference type="EMBL" id="MBC2117405.1"/>
    </source>
</evidence>
<evidence type="ECO:0000256" key="3">
    <source>
        <dbReference type="ARBA" id="ARBA00022475"/>
    </source>
</evidence>
<evidence type="ECO:0000313" key="40">
    <source>
        <dbReference type="Proteomes" id="UP000565628"/>
    </source>
</evidence>
<feature type="transmembrane region" description="Helical" evidence="8">
    <location>
        <begin position="43"/>
        <end position="65"/>
    </location>
</feature>
<comment type="caution">
    <text evidence="10">The sequence shown here is derived from an EMBL/GenBank/DDBJ whole genome shotgun (WGS) entry which is preliminary data.</text>
</comment>
<evidence type="ECO:0000313" key="16">
    <source>
        <dbReference type="EMBL" id="MBC1614640.1"/>
    </source>
</evidence>
<dbReference type="Proteomes" id="UP000553016">
    <property type="component" value="Unassembled WGS sequence"/>
</dbReference>
<feature type="domain" description="ABC transmembrane type-1" evidence="9">
    <location>
        <begin position="5"/>
        <end position="209"/>
    </location>
</feature>
<dbReference type="Proteomes" id="UP000574104">
    <property type="component" value="Unassembled WGS sequence"/>
</dbReference>
<evidence type="ECO:0000313" key="43">
    <source>
        <dbReference type="Proteomes" id="UP000586951"/>
    </source>
</evidence>
<evidence type="ECO:0000313" key="30">
    <source>
        <dbReference type="Proteomes" id="UP000539064"/>
    </source>
</evidence>
<evidence type="ECO:0000259" key="9">
    <source>
        <dbReference type="PROSITE" id="PS50928"/>
    </source>
</evidence>
<dbReference type="EMBL" id="JAARYY010000001">
    <property type="protein sequence ID" value="MBC2242942.1"/>
    <property type="molecule type" value="Genomic_DNA"/>
</dbReference>
<keyword evidence="6" id="KW-0346">Stress response</keyword>
<dbReference type="PANTHER" id="PTHR30183:SF3">
    <property type="entry name" value="MOLYBDENUM TRANSPORT SYSTEM PERMEASE PROTEIN MODB"/>
    <property type="match status" value="1"/>
</dbReference>
<dbReference type="Pfam" id="PF00528">
    <property type="entry name" value="BPD_transp_1"/>
    <property type="match status" value="1"/>
</dbReference>
<dbReference type="AlphaFoldDB" id="A0A099W5Z3"/>
<dbReference type="Gene3D" id="1.10.3720.10">
    <property type="entry name" value="MetI-like"/>
    <property type="match status" value="1"/>
</dbReference>
<evidence type="ECO:0000313" key="32">
    <source>
        <dbReference type="Proteomes" id="UP000541955"/>
    </source>
</evidence>
<feature type="transmembrane region" description="Helical" evidence="8">
    <location>
        <begin position="191"/>
        <end position="213"/>
    </location>
</feature>
<evidence type="ECO:0000313" key="11">
    <source>
        <dbReference type="EMBL" id="MBC1315354.1"/>
    </source>
</evidence>
<dbReference type="EMBL" id="JAASWV010000010">
    <property type="protein sequence ID" value="MBC2310962.1"/>
    <property type="molecule type" value="Genomic_DNA"/>
</dbReference>
<accession>A0A099W5Z3</accession>
<dbReference type="Proteomes" id="UP000533953">
    <property type="component" value="Unassembled WGS sequence"/>
</dbReference>
<dbReference type="Proteomes" id="UP000543005">
    <property type="component" value="Unassembled WGS sequence"/>
</dbReference>
<gene>
    <name evidence="10" type="ORF">EP57_10920</name>
    <name evidence="11" type="ORF">HB811_01100</name>
    <name evidence="12" type="ORF">HB836_01735</name>
    <name evidence="14" type="ORF">HB902_02465</name>
    <name evidence="16" type="ORF">HB904_00420</name>
    <name evidence="15" type="ORF">HB907_04640</name>
    <name evidence="17" type="ORF">HCA52_09950</name>
    <name evidence="18" type="ORF">HCA55_02335</name>
    <name evidence="19" type="ORF">HCA78_08495</name>
    <name evidence="20" type="ORF">HCB06_12320</name>
    <name evidence="23" type="ORF">HCB25_02615</name>
    <name evidence="21" type="ORF">HCB27_06350</name>
    <name evidence="22" type="ORF">HCB35_02545</name>
    <name evidence="24" type="ORF">HCB69_01670</name>
    <name evidence="25" type="ORF">HCC36_03430</name>
    <name evidence="13" type="ORF">HCI99_14550</name>
    <name evidence="26" type="ORF">HCJ81_08670</name>
</gene>
<dbReference type="Proteomes" id="UP000565628">
    <property type="component" value="Unassembled WGS sequence"/>
</dbReference>
<evidence type="ECO:0000313" key="27">
    <source>
        <dbReference type="Proteomes" id="UP000029844"/>
    </source>
</evidence>
<dbReference type="Proteomes" id="UP000586951">
    <property type="component" value="Unassembled WGS sequence"/>
</dbReference>
<evidence type="ECO:0000313" key="41">
    <source>
        <dbReference type="Proteomes" id="UP000574104"/>
    </source>
</evidence>
<dbReference type="Proteomes" id="UP000029844">
    <property type="component" value="Unassembled WGS sequence"/>
</dbReference>
<dbReference type="STRING" id="1552123.EP57_10920"/>
<dbReference type="Proteomes" id="UP000550367">
    <property type="component" value="Unassembled WGS sequence"/>
</dbReference>
<dbReference type="RefSeq" id="WP_036086587.1">
    <property type="nucleotide sequence ID" value="NZ_CBCSHQ010000002.1"/>
</dbReference>
<organism evidence="10 27">
    <name type="scientific">Listeria booriae</name>
    <dbReference type="NCBI Taxonomy" id="1552123"/>
    <lineage>
        <taxon>Bacteria</taxon>
        <taxon>Bacillati</taxon>
        <taxon>Bacillota</taxon>
        <taxon>Bacilli</taxon>
        <taxon>Bacillales</taxon>
        <taxon>Listeriaceae</taxon>
        <taxon>Listeria</taxon>
    </lineage>
</organism>
<evidence type="ECO:0000313" key="17">
    <source>
        <dbReference type="EMBL" id="MBC1793738.1"/>
    </source>
</evidence>
<keyword evidence="2 8" id="KW-0813">Transport</keyword>
<evidence type="ECO:0000313" key="22">
    <source>
        <dbReference type="EMBL" id="MBC2239343.1"/>
    </source>
</evidence>
<reference evidence="10 27" key="1">
    <citation type="submission" date="2014-05" db="EMBL/GenBank/DDBJ databases">
        <title>Novel Listeriaceae from food processing environments.</title>
        <authorList>
            <person name="den Bakker H.C."/>
        </authorList>
    </citation>
    <scope>NUCLEOTIDE SEQUENCE [LARGE SCALE GENOMIC DNA]</scope>
    <source>
        <strain evidence="10 27">FSL A5-0281</strain>
    </source>
</reference>
<dbReference type="Proteomes" id="UP000541955">
    <property type="component" value="Unassembled WGS sequence"/>
</dbReference>
<dbReference type="CDD" id="cd06261">
    <property type="entry name" value="TM_PBP2"/>
    <property type="match status" value="1"/>
</dbReference>
<dbReference type="PANTHER" id="PTHR30183">
    <property type="entry name" value="MOLYBDENUM TRANSPORT SYSTEM PERMEASE PROTEIN MODB"/>
    <property type="match status" value="1"/>
</dbReference>
<dbReference type="PROSITE" id="PS50928">
    <property type="entry name" value="ABC_TM1"/>
    <property type="match status" value="1"/>
</dbReference>
<evidence type="ECO:0000313" key="26">
    <source>
        <dbReference type="EMBL" id="MBC2310962.1"/>
    </source>
</evidence>
<sequence>MLTPVLHSLIVAIVSTFLAFLSMLPLSYYFANHKSKFQLAIEIIILLPLVLPPTVVGLILLGLFGKNDLIGAFLWNNFNYSFIFTLAGAIIATTIIILPIMYQGLKSAFLSIDHDLVWAAQTLSATTRTIFFKVILPNCWQPILAGILLSFCRAMGEFGASLMVAGYIEGKTNTIASSIYFMVQQGDMRTAIYLGIINVIIGVFALMVIHILTVRQTNLMRGM</sequence>
<protein>
    <submittedName>
        <fullName evidence="10 11">ABC transporter permease</fullName>
    </submittedName>
</protein>
<evidence type="ECO:0000313" key="18">
    <source>
        <dbReference type="EMBL" id="MBC1795541.1"/>
    </source>
</evidence>
<dbReference type="EMBL" id="JAARZA010000001">
    <property type="protein sequence ID" value="MBC2239343.1"/>
    <property type="molecule type" value="Genomic_DNA"/>
</dbReference>
<evidence type="ECO:0000313" key="12">
    <source>
        <dbReference type="EMBL" id="MBC1400301.1"/>
    </source>
</evidence>
<evidence type="ECO:0000256" key="8">
    <source>
        <dbReference type="RuleBase" id="RU363032"/>
    </source>
</evidence>
<dbReference type="EMBL" id="JAAROV010000001">
    <property type="protein sequence ID" value="MBC1315354.1"/>
    <property type="molecule type" value="Genomic_DNA"/>
</dbReference>
<dbReference type="EMBL" id="JAARVD010000001">
    <property type="protein sequence ID" value="MBC1795541.1"/>
    <property type="molecule type" value="Genomic_DNA"/>
</dbReference>
<dbReference type="EMBL" id="JAARYD010000003">
    <property type="protein sequence ID" value="MBC2176225.1"/>
    <property type="molecule type" value="Genomic_DNA"/>
</dbReference>
<evidence type="ECO:0000256" key="7">
    <source>
        <dbReference type="ARBA" id="ARBA00023136"/>
    </source>
</evidence>